<reference evidence="1" key="3">
    <citation type="submission" date="2015-02" db="EMBL/GenBank/DDBJ databases">
        <title>Evolutionary Origins and Diversification of the Mycorrhizal Mutualists.</title>
        <authorList>
            <consortium name="DOE Joint Genome Institute"/>
            <consortium name="Mycorrhizal Genomics Consortium"/>
            <person name="Kohler A."/>
            <person name="Kuo A."/>
            <person name="Nagy L.G."/>
            <person name="Floudas D."/>
            <person name="Copeland A."/>
            <person name="Barry K.W."/>
            <person name="Cichocki N."/>
            <person name="Veneault-Fourrey C."/>
            <person name="LaButti K."/>
            <person name="Lindquist E.A."/>
            <person name="Lipzen A."/>
            <person name="Lundell T."/>
            <person name="Morin E."/>
            <person name="Murat C."/>
            <person name="Riley R."/>
            <person name="Ohm R."/>
            <person name="Sun H."/>
            <person name="Tunlid A."/>
            <person name="Henrissat B."/>
            <person name="Grigoriev I.V."/>
            <person name="Hibbett D.S."/>
            <person name="Martin F."/>
        </authorList>
    </citation>
    <scope>NUCLEOTIDE SEQUENCE</scope>
    <source>
        <strain evidence="1">UH-Slu-Lm8-n1</strain>
    </source>
</reference>
<organism evidence="1 3">
    <name type="scientific">Suillus luteus UH-Slu-Lm8-n1</name>
    <dbReference type="NCBI Taxonomy" id="930992"/>
    <lineage>
        <taxon>Eukaryota</taxon>
        <taxon>Fungi</taxon>
        <taxon>Dikarya</taxon>
        <taxon>Basidiomycota</taxon>
        <taxon>Agaricomycotina</taxon>
        <taxon>Agaricomycetes</taxon>
        <taxon>Agaricomycetidae</taxon>
        <taxon>Boletales</taxon>
        <taxon>Suillineae</taxon>
        <taxon>Suillaceae</taxon>
        <taxon>Suillus</taxon>
    </lineage>
</organism>
<dbReference type="EMBL" id="KN835286">
    <property type="protein sequence ID" value="KIK40923.1"/>
    <property type="molecule type" value="Genomic_DNA"/>
</dbReference>
<reference evidence="1 3" key="1">
    <citation type="submission" date="2014-04" db="EMBL/GenBank/DDBJ databases">
        <authorList>
            <consortium name="DOE Joint Genome Institute"/>
            <person name="Kuo A."/>
            <person name="Ruytinx J."/>
            <person name="Rineau F."/>
            <person name="Colpaert J."/>
            <person name="Kohler A."/>
            <person name="Nagy L.G."/>
            <person name="Floudas D."/>
            <person name="Copeland A."/>
            <person name="Barry K.W."/>
            <person name="Cichocki N."/>
            <person name="Veneault-Fourrey C."/>
            <person name="LaButti K."/>
            <person name="Lindquist E.A."/>
            <person name="Lipzen A."/>
            <person name="Lundell T."/>
            <person name="Morin E."/>
            <person name="Murat C."/>
            <person name="Sun H."/>
            <person name="Tunlid A."/>
            <person name="Henrissat B."/>
            <person name="Grigoriev I.V."/>
            <person name="Hibbett D.S."/>
            <person name="Martin F."/>
            <person name="Nordberg H.P."/>
            <person name="Cantor M.N."/>
            <person name="Hua S.X."/>
        </authorList>
    </citation>
    <scope>NUCLEOTIDE SEQUENCE [LARGE SCALE GENOMIC DNA]</scope>
    <source>
        <strain evidence="1 3">UH-Slu-Lm8-n1</strain>
    </source>
</reference>
<dbReference type="AlphaFoldDB" id="A0A0D0BBQ5"/>
<gene>
    <name evidence="2" type="ORF">CY34DRAFT_799052</name>
    <name evidence="1" type="ORF">CY34DRAFT_806716</name>
</gene>
<evidence type="ECO:0000313" key="2">
    <source>
        <dbReference type="EMBL" id="KIK47751.1"/>
    </source>
</evidence>
<proteinExistence type="predicted"/>
<evidence type="ECO:0000313" key="3">
    <source>
        <dbReference type="Proteomes" id="UP000054485"/>
    </source>
</evidence>
<evidence type="ECO:0000313" key="1">
    <source>
        <dbReference type="EMBL" id="KIK40923.1"/>
    </source>
</evidence>
<name>A0A0D0BBQ5_9AGAM</name>
<protein>
    <submittedName>
        <fullName evidence="1">Uncharacterized protein</fullName>
    </submittedName>
</protein>
<dbReference type="EMBL" id="KN835144">
    <property type="protein sequence ID" value="KIK47751.1"/>
    <property type="molecule type" value="Genomic_DNA"/>
</dbReference>
<sequence length="67" mass="7530">MPLVESQLPMSIGLDVVPAQAYARARKFDKYNYTPEIPGKMCPIKFLSGGHKQISVREIGVRLKINK</sequence>
<dbReference type="HOGENOM" id="CLU_2814105_0_0_1"/>
<reference evidence="3" key="2">
    <citation type="submission" date="2015-01" db="EMBL/GenBank/DDBJ databases">
        <title>Evolutionary Origins and Diversification of the Mycorrhizal Mutualists.</title>
        <authorList>
            <consortium name="DOE Joint Genome Institute"/>
            <consortium name="Mycorrhizal Genomics Consortium"/>
            <person name="Kohler A."/>
            <person name="Kuo A."/>
            <person name="Nagy L.G."/>
            <person name="Floudas D."/>
            <person name="Copeland A."/>
            <person name="Barry K.W."/>
            <person name="Cichocki N."/>
            <person name="Veneault-Fourrey C."/>
            <person name="LaButti K."/>
            <person name="Lindquist E.A."/>
            <person name="Lipzen A."/>
            <person name="Lundell T."/>
            <person name="Morin E."/>
            <person name="Murat C."/>
            <person name="Riley R."/>
            <person name="Ohm R."/>
            <person name="Sun H."/>
            <person name="Tunlid A."/>
            <person name="Henrissat B."/>
            <person name="Grigoriev I.V."/>
            <person name="Hibbett D.S."/>
            <person name="Martin F."/>
        </authorList>
    </citation>
    <scope>NUCLEOTIDE SEQUENCE [LARGE SCALE GENOMIC DNA]</scope>
    <source>
        <strain evidence="3">UH-Slu-Lm8-n1</strain>
    </source>
</reference>
<keyword evidence="3" id="KW-1185">Reference proteome</keyword>
<dbReference type="Proteomes" id="UP000054485">
    <property type="component" value="Unassembled WGS sequence"/>
</dbReference>
<accession>A0A0D0BBQ5</accession>